<evidence type="ECO:0000313" key="7">
    <source>
        <dbReference type="EMBL" id="MBB2959185.1"/>
    </source>
</evidence>
<evidence type="ECO:0000256" key="4">
    <source>
        <dbReference type="ARBA" id="ARBA00023002"/>
    </source>
</evidence>
<keyword evidence="2" id="KW-0285">Flavoprotein</keyword>
<organism evidence="7 8">
    <name type="scientific">Pseudoclavibacter helvolus</name>
    <dbReference type="NCBI Taxonomy" id="255205"/>
    <lineage>
        <taxon>Bacteria</taxon>
        <taxon>Bacillati</taxon>
        <taxon>Actinomycetota</taxon>
        <taxon>Actinomycetes</taxon>
        <taxon>Micrococcales</taxon>
        <taxon>Microbacteriaceae</taxon>
        <taxon>Pseudoclavibacter</taxon>
    </lineage>
</organism>
<dbReference type="Gene3D" id="1.10.45.10">
    <property type="entry name" value="Vanillyl-alcohol Oxidase, Chain A, domain 4"/>
    <property type="match status" value="1"/>
</dbReference>
<dbReference type="InterPro" id="IPR016166">
    <property type="entry name" value="FAD-bd_PCMH"/>
</dbReference>
<dbReference type="InterPro" id="IPR016171">
    <property type="entry name" value="Vanillyl_alc_oxidase_C-sub2"/>
</dbReference>
<feature type="domain" description="FAD-binding PCMH-type" evidence="6">
    <location>
        <begin position="81"/>
        <end position="260"/>
    </location>
</feature>
<reference evidence="7 8" key="1">
    <citation type="submission" date="2020-08" db="EMBL/GenBank/DDBJ databases">
        <title>Sequencing the genomes of 1000 actinobacteria strains.</title>
        <authorList>
            <person name="Klenk H.-P."/>
        </authorList>
    </citation>
    <scope>NUCLEOTIDE SEQUENCE [LARGE SCALE GENOMIC DNA]</scope>
    <source>
        <strain evidence="7 8">DSM 20419</strain>
    </source>
</reference>
<dbReference type="Pfam" id="PF01565">
    <property type="entry name" value="FAD_binding_4"/>
    <property type="match status" value="1"/>
</dbReference>
<dbReference type="EC" id="1.1.3.15" evidence="7"/>
<name>A0A7W4URC4_9MICO</name>
<dbReference type="GO" id="GO:0071949">
    <property type="term" value="F:FAD binding"/>
    <property type="evidence" value="ECO:0007669"/>
    <property type="project" value="InterPro"/>
</dbReference>
<evidence type="ECO:0000256" key="3">
    <source>
        <dbReference type="ARBA" id="ARBA00022827"/>
    </source>
</evidence>
<dbReference type="EMBL" id="JACHWJ010000005">
    <property type="protein sequence ID" value="MBB2959185.1"/>
    <property type="molecule type" value="Genomic_DNA"/>
</dbReference>
<accession>A0A7W4URC4</accession>
<dbReference type="PANTHER" id="PTHR42934:SF2">
    <property type="entry name" value="GLYCOLATE OXIDASE SUBUNIT GLCD"/>
    <property type="match status" value="1"/>
</dbReference>
<dbReference type="Proteomes" id="UP000545286">
    <property type="component" value="Unassembled WGS sequence"/>
</dbReference>
<keyword evidence="3" id="KW-0274">FAD</keyword>
<protein>
    <submittedName>
        <fullName evidence="7">Glycolate oxidase</fullName>
        <ecNumber evidence="7">1.1.3.15</ecNumber>
    </submittedName>
</protein>
<sequence>MSADVAGAPKPLQPAVSPQAPEPPQVAEFPQAPKSLQGPKSPQAAQSAEALDALNRELPGRVVTDPAVLELLRVDRSGVVADGLPLALVEAESVADVQAVCRIASAFGVPVVTRGAGTGLAGGGAGGAGEIVLSTLRMNRILEVSAANQLAVVQPGILNGALNEELEGHGFWWAPDPASKHISTVGGNIATNAGGLLCAKYGVTREAVLGLKVVLIDGSLIDVGHRTVKGVTGLDLCALMVGSEGTLGVIVECTLKLRPLVPGVVPTIGAYFADVGSAARASAAVTASGIQPAIMELMDAGVLRAVSAYTGVDLASHGDSYLLIQTDGANAVAEAEGIVDVLRANGGTVGMTTDPQSALTLVDVRRQAYAAKEALGKVLVEDVSVPRDKLPAMFAKIDEVAARTGTTIVTVAHAGDGNLHPTFIYDRAEPVVPQAVWDAADELFTYAISIGGTLTGEHGVGLLKRQWLGEELGERQYELQRGIKRLFDPQGLLNPGKVFAK</sequence>
<evidence type="ECO:0000259" key="6">
    <source>
        <dbReference type="PROSITE" id="PS51387"/>
    </source>
</evidence>
<dbReference type="FunFam" id="1.10.45.10:FF:000001">
    <property type="entry name" value="D-lactate dehydrogenase mitochondrial"/>
    <property type="match status" value="1"/>
</dbReference>
<dbReference type="RefSeq" id="WP_183626463.1">
    <property type="nucleotide sequence ID" value="NZ_JACHWJ010000005.1"/>
</dbReference>
<dbReference type="Gene3D" id="3.30.465.10">
    <property type="match status" value="1"/>
</dbReference>
<dbReference type="SUPFAM" id="SSF55103">
    <property type="entry name" value="FAD-linked oxidases, C-terminal domain"/>
    <property type="match status" value="1"/>
</dbReference>
<dbReference type="SUPFAM" id="SSF56176">
    <property type="entry name" value="FAD-binding/transporter-associated domain-like"/>
    <property type="match status" value="1"/>
</dbReference>
<comment type="caution">
    <text evidence="7">The sequence shown here is derived from an EMBL/GenBank/DDBJ whole genome shotgun (WGS) entry which is preliminary data.</text>
</comment>
<dbReference type="InterPro" id="IPR016169">
    <property type="entry name" value="FAD-bd_PCMH_sub2"/>
</dbReference>
<dbReference type="InterPro" id="IPR006094">
    <property type="entry name" value="Oxid_FAD_bind_N"/>
</dbReference>
<dbReference type="Gene3D" id="3.30.70.2740">
    <property type="match status" value="1"/>
</dbReference>
<dbReference type="PANTHER" id="PTHR42934">
    <property type="entry name" value="GLYCOLATE OXIDASE SUBUNIT GLCD"/>
    <property type="match status" value="1"/>
</dbReference>
<keyword evidence="8" id="KW-1185">Reference proteome</keyword>
<dbReference type="InterPro" id="IPR004113">
    <property type="entry name" value="FAD-bd_oxidored_4_C"/>
</dbReference>
<comment type="cofactor">
    <cofactor evidence="1">
        <name>FAD</name>
        <dbReference type="ChEBI" id="CHEBI:57692"/>
    </cofactor>
</comment>
<proteinExistence type="predicted"/>
<dbReference type="GO" id="GO:0003973">
    <property type="term" value="F:(S)-2-hydroxy-acid oxidase activity"/>
    <property type="evidence" value="ECO:0007669"/>
    <property type="project" value="UniProtKB-EC"/>
</dbReference>
<evidence type="ECO:0000313" key="8">
    <source>
        <dbReference type="Proteomes" id="UP000545286"/>
    </source>
</evidence>
<dbReference type="PROSITE" id="PS51387">
    <property type="entry name" value="FAD_PCMH"/>
    <property type="match status" value="1"/>
</dbReference>
<dbReference type="Pfam" id="PF02913">
    <property type="entry name" value="FAD-oxidase_C"/>
    <property type="match status" value="1"/>
</dbReference>
<evidence type="ECO:0000256" key="1">
    <source>
        <dbReference type="ARBA" id="ARBA00001974"/>
    </source>
</evidence>
<dbReference type="InterPro" id="IPR016164">
    <property type="entry name" value="FAD-linked_Oxase-like_C"/>
</dbReference>
<gene>
    <name evidence="7" type="ORF">FHX72_003337</name>
</gene>
<dbReference type="AlphaFoldDB" id="A0A7W4URC4"/>
<dbReference type="InterPro" id="IPR051914">
    <property type="entry name" value="FAD-linked_OxidoTrans_Type4"/>
</dbReference>
<keyword evidence="4 7" id="KW-0560">Oxidoreductase</keyword>
<evidence type="ECO:0000256" key="5">
    <source>
        <dbReference type="SAM" id="MobiDB-lite"/>
    </source>
</evidence>
<dbReference type="InterPro" id="IPR036318">
    <property type="entry name" value="FAD-bd_PCMH-like_sf"/>
</dbReference>
<evidence type="ECO:0000256" key="2">
    <source>
        <dbReference type="ARBA" id="ARBA00022630"/>
    </source>
</evidence>
<feature type="region of interest" description="Disordered" evidence="5">
    <location>
        <begin position="1"/>
        <end position="48"/>
    </location>
</feature>